<dbReference type="AlphaFoldDB" id="A0A2S9K6L1"/>
<keyword evidence="4" id="KW-1185">Reference proteome</keyword>
<dbReference type="PANTHER" id="PTHR30388">
    <property type="entry name" value="ALDEHYDE OXIDOREDUCTASE MOLYBDENUM COFACTOR ASSEMBLY PROTEIN"/>
    <property type="match status" value="1"/>
</dbReference>
<sequence>MPSPAAASTDHAALLRALDQGPAVLVDIVATRGSTPREPGAWMALGADGLIGSVGGGHLELQAIAAARELQQQGSASPLNGQIRRYALGPALGQCCGGSAELQFHYLADAAAASQLAGLDPPRTPVAIFGAGHVGQALVQALLPLPFSLRWIDSRDGLFPARLPDRVQCLWSDPVQRALPELAPGSRVLIMSFSHAEDFELVAACLQRQRERADLPFIGLIGSRSKWASFRQRLQARGFAPQELEQVICPIGLPGIAGKQPAVIAASVAAQLLQFGSQAVPARTDLGRQPPAGPG</sequence>
<dbReference type="NCBIfam" id="TIGR02964">
    <property type="entry name" value="xanthine_xdhC"/>
    <property type="match status" value="1"/>
</dbReference>
<name>A0A2S9K6L1_9BURK</name>
<reference evidence="3 4" key="1">
    <citation type="submission" date="2018-03" db="EMBL/GenBank/DDBJ databases">
        <title>Comparative genomics illustrates the genes involved in a hyperalkaliphilic mechanisms of Serpentinomonas isolated from highly-alkaline calcium-rich serpentinized springs.</title>
        <authorList>
            <person name="Suzuki S."/>
            <person name="Ishii S."/>
            <person name="Walworth N."/>
            <person name="Bird L."/>
            <person name="Kuenen J.G."/>
            <person name="Nealson K.H."/>
        </authorList>
    </citation>
    <scope>NUCLEOTIDE SEQUENCE [LARGE SCALE GENOMIC DNA]</scope>
    <source>
        <strain evidence="3 4">P1</strain>
    </source>
</reference>
<accession>A0A2S9K6L1</accession>
<dbReference type="EMBL" id="PVLQ01000019">
    <property type="protein sequence ID" value="PRD66100.1"/>
    <property type="molecule type" value="Genomic_DNA"/>
</dbReference>
<dbReference type="InterPro" id="IPR003777">
    <property type="entry name" value="XdhC_CoxI"/>
</dbReference>
<dbReference type="RefSeq" id="WP_105747675.1">
    <property type="nucleotide sequence ID" value="NZ_PVLQ01000019.1"/>
</dbReference>
<proteinExistence type="predicted"/>
<dbReference type="OrthoDB" id="61481at2"/>
<dbReference type="Proteomes" id="UP000238589">
    <property type="component" value="Unassembled WGS sequence"/>
</dbReference>
<feature type="domain" description="XdhC- CoxI" evidence="1">
    <location>
        <begin position="20"/>
        <end position="75"/>
    </location>
</feature>
<dbReference type="PANTHER" id="PTHR30388:SF6">
    <property type="entry name" value="XANTHINE DEHYDROGENASE SUBUNIT A-RELATED"/>
    <property type="match status" value="1"/>
</dbReference>
<comment type="caution">
    <text evidence="3">The sequence shown here is derived from an EMBL/GenBank/DDBJ whole genome shotgun (WGS) entry which is preliminary data.</text>
</comment>
<dbReference type="Gene3D" id="3.40.50.720">
    <property type="entry name" value="NAD(P)-binding Rossmann-like Domain"/>
    <property type="match status" value="1"/>
</dbReference>
<dbReference type="InterPro" id="IPR027051">
    <property type="entry name" value="XdhC_Rossmann_dom"/>
</dbReference>
<gene>
    <name evidence="3" type="primary">xdhC</name>
    <name evidence="3" type="ORF">C6P64_05900</name>
</gene>
<evidence type="ECO:0000259" key="2">
    <source>
        <dbReference type="Pfam" id="PF13478"/>
    </source>
</evidence>
<dbReference type="InterPro" id="IPR052698">
    <property type="entry name" value="MoCofactor_Util/Proc"/>
</dbReference>
<dbReference type="InterPro" id="IPR014308">
    <property type="entry name" value="Xanthine_DH_XdhC"/>
</dbReference>
<dbReference type="Pfam" id="PF02625">
    <property type="entry name" value="XdhC_CoxI"/>
    <property type="match status" value="1"/>
</dbReference>
<evidence type="ECO:0000259" key="1">
    <source>
        <dbReference type="Pfam" id="PF02625"/>
    </source>
</evidence>
<evidence type="ECO:0000313" key="3">
    <source>
        <dbReference type="EMBL" id="PRD66100.1"/>
    </source>
</evidence>
<evidence type="ECO:0000313" key="4">
    <source>
        <dbReference type="Proteomes" id="UP000238589"/>
    </source>
</evidence>
<dbReference type="Pfam" id="PF13478">
    <property type="entry name" value="XdhC_C"/>
    <property type="match status" value="1"/>
</dbReference>
<protein>
    <submittedName>
        <fullName evidence="3">Xanthine dehydrogenase accessory protein XdhC</fullName>
    </submittedName>
</protein>
<organism evidence="3 4">
    <name type="scientific">Malikia granosa</name>
    <dbReference type="NCBI Taxonomy" id="263067"/>
    <lineage>
        <taxon>Bacteria</taxon>
        <taxon>Pseudomonadati</taxon>
        <taxon>Pseudomonadota</taxon>
        <taxon>Betaproteobacteria</taxon>
        <taxon>Burkholderiales</taxon>
        <taxon>Comamonadaceae</taxon>
        <taxon>Malikia</taxon>
    </lineage>
</organism>
<feature type="domain" description="XdhC Rossmann" evidence="2">
    <location>
        <begin position="126"/>
        <end position="272"/>
    </location>
</feature>